<dbReference type="OMA" id="RHKEDYR"/>
<accession>A0A1U8A5J4</accession>
<dbReference type="GO" id="GO:0019915">
    <property type="term" value="P:lipid storage"/>
    <property type="evidence" value="ECO:0000318"/>
    <property type="project" value="GO_Central"/>
</dbReference>
<dbReference type="GO" id="GO:0005789">
    <property type="term" value="C:endoplasmic reticulum membrane"/>
    <property type="evidence" value="ECO:0000318"/>
    <property type="project" value="GO_Central"/>
</dbReference>
<evidence type="ECO:0000256" key="2">
    <source>
        <dbReference type="ARBA" id="ARBA00022692"/>
    </source>
</evidence>
<evidence type="ECO:0000256" key="5">
    <source>
        <dbReference type="ARBA" id="ARBA00023098"/>
    </source>
</evidence>
<dbReference type="eggNOG" id="KOG4200">
    <property type="taxonomic scope" value="Eukaryota"/>
</dbReference>
<feature type="compositionally biased region" description="Polar residues" evidence="7">
    <location>
        <begin position="393"/>
        <end position="402"/>
    </location>
</feature>
<keyword evidence="9" id="KW-1185">Reference proteome</keyword>
<dbReference type="GO" id="GO:0034389">
    <property type="term" value="P:lipid droplet organization"/>
    <property type="evidence" value="ECO:0000318"/>
    <property type="project" value="GO_Central"/>
</dbReference>
<evidence type="ECO:0000313" key="10">
    <source>
        <dbReference type="RefSeq" id="XP_010260165.1"/>
    </source>
</evidence>
<dbReference type="PANTHER" id="PTHR21212">
    <property type="entry name" value="BERNARDINELLI-SEIP CONGENITAL LIPODYSTROPHY 2 HOMOLOG BSCL2 PROTEIN"/>
    <property type="match status" value="1"/>
</dbReference>
<dbReference type="KEGG" id="nnu:104599351"/>
<evidence type="ECO:0000256" key="1">
    <source>
        <dbReference type="ARBA" id="ARBA00004477"/>
    </source>
</evidence>
<dbReference type="GeneID" id="104599351"/>
<feature type="region of interest" description="Disordered" evidence="7">
    <location>
        <begin position="380"/>
        <end position="405"/>
    </location>
</feature>
<dbReference type="GO" id="GO:0006629">
    <property type="term" value="P:lipid metabolic process"/>
    <property type="evidence" value="ECO:0007669"/>
    <property type="project" value="UniProtKB-KW"/>
</dbReference>
<sequence>MDTHPIRPSRRTLLTTIPHPRAKEDDLLILKPAAWFVKLVAFQAELISNCLEYLSSTLFSFLSTSLESVHRAEEVRESAGVAVPSRVADGSGIFLRKLGFGLVGAIYAVLLLTAVMVLAIIVGVGWVQWWVEEPVFVREPLHFDYTDVHPSAVFSFSGGLQGNVKRAIPAGHTFYVSVVLLMPESDFNRQIGVFQLTAEVLSATGDVLATSSQPCMLRFRSPPVRLMRTFVMGIPLTLGISGETQKITVDVLKHMEGKPRTEAIRIRLKPRAGITSLPELYEAEILVNSKLPWRKEFVYNWKWTFYVWASLYVYIMLLVVLACWYKPFLFPTVATGVAGRDQRSWSLETEKHPQSRDRRDGEISDTLRKWQPIRSKRKSLLPHGVVSPENAAAGSSTTSFTVNPEEACEVVEDSGGFGDSESVS</sequence>
<gene>
    <name evidence="10" type="primary">LOC104599351</name>
</gene>
<dbReference type="OrthoDB" id="3990054at2759"/>
<dbReference type="AlphaFoldDB" id="A0A1U8A5J4"/>
<dbReference type="RefSeq" id="XP_010260165.1">
    <property type="nucleotide sequence ID" value="XM_010261863.2"/>
</dbReference>
<evidence type="ECO:0000313" key="9">
    <source>
        <dbReference type="Proteomes" id="UP000189703"/>
    </source>
</evidence>
<dbReference type="Pfam" id="PF06775">
    <property type="entry name" value="Seipin"/>
    <property type="match status" value="1"/>
</dbReference>
<dbReference type="STRING" id="4432.A0A1U8A5J4"/>
<proteinExistence type="predicted"/>
<protein>
    <submittedName>
        <fullName evidence="10">Seipin-1</fullName>
    </submittedName>
</protein>
<dbReference type="FunCoup" id="A0A1U8A5J4">
    <property type="interactions" value="429"/>
</dbReference>
<dbReference type="Proteomes" id="UP000189703">
    <property type="component" value="Unplaced"/>
</dbReference>
<evidence type="ECO:0000256" key="8">
    <source>
        <dbReference type="SAM" id="Phobius"/>
    </source>
</evidence>
<dbReference type="GO" id="GO:0140042">
    <property type="term" value="P:lipid droplet formation"/>
    <property type="evidence" value="ECO:0007669"/>
    <property type="project" value="UniProtKB-ARBA"/>
</dbReference>
<comment type="subcellular location">
    <subcellularLocation>
        <location evidence="1">Endoplasmic reticulum membrane</location>
        <topology evidence="1">Multi-pass membrane protein</topology>
    </subcellularLocation>
</comment>
<keyword evidence="2 8" id="KW-0812">Transmembrane</keyword>
<dbReference type="InParanoid" id="A0A1U8A5J4"/>
<evidence type="ECO:0000256" key="4">
    <source>
        <dbReference type="ARBA" id="ARBA00022989"/>
    </source>
</evidence>
<keyword evidence="5" id="KW-0443">Lipid metabolism</keyword>
<organism evidence="9 10">
    <name type="scientific">Nelumbo nucifera</name>
    <name type="common">Sacred lotus</name>
    <dbReference type="NCBI Taxonomy" id="4432"/>
    <lineage>
        <taxon>Eukaryota</taxon>
        <taxon>Viridiplantae</taxon>
        <taxon>Streptophyta</taxon>
        <taxon>Embryophyta</taxon>
        <taxon>Tracheophyta</taxon>
        <taxon>Spermatophyta</taxon>
        <taxon>Magnoliopsida</taxon>
        <taxon>Proteales</taxon>
        <taxon>Nelumbonaceae</taxon>
        <taxon>Nelumbo</taxon>
    </lineage>
</organism>
<dbReference type="CDD" id="cd23995">
    <property type="entry name" value="Seipin_BSCL2_like"/>
    <property type="match status" value="1"/>
</dbReference>
<dbReference type="PANTHER" id="PTHR21212:SF5">
    <property type="entry name" value="SEIPIN-1"/>
    <property type="match status" value="1"/>
</dbReference>
<feature type="transmembrane region" description="Helical" evidence="8">
    <location>
        <begin position="105"/>
        <end position="131"/>
    </location>
</feature>
<reference evidence="10" key="1">
    <citation type="submission" date="2025-08" db="UniProtKB">
        <authorList>
            <consortium name="RefSeq"/>
        </authorList>
    </citation>
    <scope>IDENTIFICATION</scope>
</reference>
<name>A0A1U8A5J4_NELNU</name>
<keyword evidence="4 8" id="KW-1133">Transmembrane helix</keyword>
<feature type="transmembrane region" description="Helical" evidence="8">
    <location>
        <begin position="305"/>
        <end position="325"/>
    </location>
</feature>
<dbReference type="InterPro" id="IPR009617">
    <property type="entry name" value="Seipin"/>
</dbReference>
<evidence type="ECO:0000256" key="7">
    <source>
        <dbReference type="SAM" id="MobiDB-lite"/>
    </source>
</evidence>
<keyword evidence="3" id="KW-0256">Endoplasmic reticulum</keyword>
<keyword evidence="6 8" id="KW-0472">Membrane</keyword>
<evidence type="ECO:0000256" key="3">
    <source>
        <dbReference type="ARBA" id="ARBA00022824"/>
    </source>
</evidence>
<evidence type="ECO:0000256" key="6">
    <source>
        <dbReference type="ARBA" id="ARBA00023136"/>
    </source>
</evidence>